<comment type="similarity">
    <text evidence="1">Belongs to the 'phage' integrase family.</text>
</comment>
<accession>A0A2N5IVK3</accession>
<gene>
    <name evidence="5" type="ORF">Uis4E_2169</name>
</gene>
<dbReference type="InterPro" id="IPR013762">
    <property type="entry name" value="Integrase-like_cat_sf"/>
</dbReference>
<dbReference type="InterPro" id="IPR010998">
    <property type="entry name" value="Integrase_recombinase_N"/>
</dbReference>
<evidence type="ECO:0000259" key="4">
    <source>
        <dbReference type="PROSITE" id="PS51898"/>
    </source>
</evidence>
<dbReference type="CDD" id="cd01189">
    <property type="entry name" value="INT_ICEBs1_C_like"/>
    <property type="match status" value="1"/>
</dbReference>
<dbReference type="Pfam" id="PF00589">
    <property type="entry name" value="Phage_integrase"/>
    <property type="match status" value="1"/>
</dbReference>
<dbReference type="AlphaFoldDB" id="A0A2N5IVK3"/>
<evidence type="ECO:0000256" key="3">
    <source>
        <dbReference type="ARBA" id="ARBA00023172"/>
    </source>
</evidence>
<keyword evidence="3" id="KW-0233">DNA recombination</keyword>
<dbReference type="InterPro" id="IPR050090">
    <property type="entry name" value="Tyrosine_recombinase_XerCD"/>
</dbReference>
<evidence type="ECO:0000313" key="6">
    <source>
        <dbReference type="Proteomes" id="UP000235034"/>
    </source>
</evidence>
<dbReference type="Proteomes" id="UP000235034">
    <property type="component" value="Unassembled WGS sequence"/>
</dbReference>
<sequence>MANIAKYETSKGERRWMVRYRKPDGSQTKRRGFKRKLDAERWAAEHVTVAKAEGRYVDPTAGRATVGSLWPAWVAAKKTRCKASYIDSLEREWRHRVEPRWGSRELASITRGEVQEWVSLLSAGDGDGAPPVSATVVLRAEGILSALCRQAVRDRLIPANPCDDLELPRKRRKEHRYLTAPELVRLADEAGWRRVIVLTLGLTGIRWGELVGLTVGDVDLEHRRLWVRRSATEVKGELVVDTPKSDQWRKVVYPALLDDDLRALCEGRADDAILFEAREGGYLRRTHGPNSTASWFYWARKRAGITGEMTVHDLRHTAASLMVASGANVKAVQRQLGHASASMTLDVYADLFDDDLDAVGDAMNALLLQNVPKMCPNGVASAA</sequence>
<evidence type="ECO:0000256" key="1">
    <source>
        <dbReference type="ARBA" id="ARBA00008857"/>
    </source>
</evidence>
<keyword evidence="2" id="KW-0238">DNA-binding</keyword>
<protein>
    <submittedName>
        <fullName evidence="5">Integrase</fullName>
    </submittedName>
</protein>
<evidence type="ECO:0000313" key="5">
    <source>
        <dbReference type="EMBL" id="PLS25994.1"/>
    </source>
</evidence>
<dbReference type="Gene3D" id="1.10.150.130">
    <property type="match status" value="1"/>
</dbReference>
<dbReference type="InterPro" id="IPR002104">
    <property type="entry name" value="Integrase_catalytic"/>
</dbReference>
<dbReference type="SUPFAM" id="SSF56349">
    <property type="entry name" value="DNA breaking-rejoining enzymes"/>
    <property type="match status" value="1"/>
</dbReference>
<dbReference type="EMBL" id="NMWT01000036">
    <property type="protein sequence ID" value="PLS25994.1"/>
    <property type="molecule type" value="Genomic_DNA"/>
</dbReference>
<comment type="caution">
    <text evidence="5">The sequence shown here is derived from an EMBL/GenBank/DDBJ whole genome shotgun (WGS) entry which is preliminary data.</text>
</comment>
<dbReference type="GO" id="GO:0003677">
    <property type="term" value="F:DNA binding"/>
    <property type="evidence" value="ECO:0007669"/>
    <property type="project" value="UniProtKB-KW"/>
</dbReference>
<reference evidence="5 6" key="1">
    <citation type="submission" date="2017-07" db="EMBL/GenBank/DDBJ databases">
        <title>Bifidobacterium novel species.</title>
        <authorList>
            <person name="Lugli G.A."/>
            <person name="Milani C."/>
            <person name="Duranti S."/>
            <person name="Mangifesta M."/>
        </authorList>
    </citation>
    <scope>NUCLEOTIDE SEQUENCE [LARGE SCALE GENOMIC DNA]</scope>
    <source>
        <strain evidence="5 6">77</strain>
    </source>
</reference>
<feature type="domain" description="Tyr recombinase" evidence="4">
    <location>
        <begin position="173"/>
        <end position="361"/>
    </location>
</feature>
<dbReference type="PANTHER" id="PTHR30349:SF64">
    <property type="entry name" value="PROPHAGE INTEGRASE INTD-RELATED"/>
    <property type="match status" value="1"/>
</dbReference>
<dbReference type="GO" id="GO:0006310">
    <property type="term" value="P:DNA recombination"/>
    <property type="evidence" value="ECO:0007669"/>
    <property type="project" value="UniProtKB-KW"/>
</dbReference>
<evidence type="ECO:0000256" key="2">
    <source>
        <dbReference type="ARBA" id="ARBA00023125"/>
    </source>
</evidence>
<proteinExistence type="inferred from homology"/>
<dbReference type="PANTHER" id="PTHR30349">
    <property type="entry name" value="PHAGE INTEGRASE-RELATED"/>
    <property type="match status" value="1"/>
</dbReference>
<keyword evidence="6" id="KW-1185">Reference proteome</keyword>
<organism evidence="5 6">
    <name type="scientific">Bifidobacterium parmae</name>
    <dbReference type="NCBI Taxonomy" id="361854"/>
    <lineage>
        <taxon>Bacteria</taxon>
        <taxon>Bacillati</taxon>
        <taxon>Actinomycetota</taxon>
        <taxon>Actinomycetes</taxon>
        <taxon>Bifidobacteriales</taxon>
        <taxon>Bifidobacteriaceae</taxon>
        <taxon>Bifidobacterium</taxon>
    </lineage>
</organism>
<dbReference type="GO" id="GO:0015074">
    <property type="term" value="P:DNA integration"/>
    <property type="evidence" value="ECO:0007669"/>
    <property type="project" value="UniProtKB-KW"/>
</dbReference>
<dbReference type="InterPro" id="IPR011010">
    <property type="entry name" value="DNA_brk_join_enz"/>
</dbReference>
<dbReference type="PROSITE" id="PS51898">
    <property type="entry name" value="TYR_RECOMBINASE"/>
    <property type="match status" value="1"/>
</dbReference>
<dbReference type="OrthoDB" id="1822491at2"/>
<dbReference type="RefSeq" id="WP_101623227.1">
    <property type="nucleotide sequence ID" value="NZ_NMWT01000036.1"/>
</dbReference>
<dbReference type="Gene3D" id="1.10.443.10">
    <property type="entry name" value="Intergrase catalytic core"/>
    <property type="match status" value="1"/>
</dbReference>
<name>A0A2N5IVK3_9BIFI</name>